<dbReference type="GO" id="GO:0005737">
    <property type="term" value="C:cytoplasm"/>
    <property type="evidence" value="ECO:0007669"/>
    <property type="project" value="UniProtKB-ARBA"/>
</dbReference>
<keyword evidence="6 13" id="KW-0808">Transferase</keyword>
<dbReference type="RefSeq" id="WP_046480018.1">
    <property type="nucleotide sequence ID" value="NZ_LN829118.1"/>
</dbReference>
<organism evidence="13 14">
    <name type="scientific">Candidatus Filomicrobium marinum</name>
    <dbReference type="NCBI Taxonomy" id="1608628"/>
    <lineage>
        <taxon>Bacteria</taxon>
        <taxon>Pseudomonadati</taxon>
        <taxon>Pseudomonadota</taxon>
        <taxon>Alphaproteobacteria</taxon>
        <taxon>Hyphomicrobiales</taxon>
        <taxon>Hyphomicrobiaceae</taxon>
        <taxon>Filomicrobium</taxon>
    </lineage>
</organism>
<dbReference type="KEGG" id="fil:BN1229_v1_1203"/>
<evidence type="ECO:0000313" key="13">
    <source>
        <dbReference type="EMBL" id="CPR17325.1"/>
    </source>
</evidence>
<dbReference type="KEGG" id="fiy:BN1229_v1_1201"/>
<evidence type="ECO:0000256" key="3">
    <source>
        <dbReference type="ARBA" id="ARBA00007103"/>
    </source>
</evidence>
<dbReference type="Pfam" id="PF00291">
    <property type="entry name" value="PALP"/>
    <property type="match status" value="1"/>
</dbReference>
<gene>
    <name evidence="13" type="primary">cysK</name>
    <name evidence="13" type="ORF">YBN1229_v1_1201</name>
</gene>
<comment type="cofactor">
    <cofactor evidence="1 10">
        <name>pyridoxal 5'-phosphate</name>
        <dbReference type="ChEBI" id="CHEBI:597326"/>
    </cofactor>
</comment>
<dbReference type="NCBIfam" id="TIGR01136">
    <property type="entry name" value="cysKM"/>
    <property type="match status" value="1"/>
</dbReference>
<dbReference type="GO" id="GO:0006535">
    <property type="term" value="P:cysteine biosynthetic process from serine"/>
    <property type="evidence" value="ECO:0007669"/>
    <property type="project" value="InterPro"/>
</dbReference>
<dbReference type="OrthoDB" id="9805733at2"/>
<keyword evidence="5" id="KW-0028">Amino-acid biosynthesis</keyword>
<keyword evidence="8" id="KW-0198">Cysteine biosynthesis</keyword>
<comment type="catalytic activity">
    <reaction evidence="9">
        <text>O-acetyl-L-serine + hydrogen sulfide = L-cysteine + acetate</text>
        <dbReference type="Rhea" id="RHEA:14829"/>
        <dbReference type="ChEBI" id="CHEBI:29919"/>
        <dbReference type="ChEBI" id="CHEBI:30089"/>
        <dbReference type="ChEBI" id="CHEBI:35235"/>
        <dbReference type="ChEBI" id="CHEBI:58340"/>
        <dbReference type="EC" id="2.5.1.47"/>
    </reaction>
</comment>
<feature type="binding site" evidence="10">
    <location>
        <position position="287"/>
    </location>
    <ligand>
        <name>pyridoxal 5'-phosphate</name>
        <dbReference type="ChEBI" id="CHEBI:597326"/>
    </ligand>
</feature>
<accession>A0A0D6JDG3</accession>
<keyword evidence="14" id="KW-1185">Reference proteome</keyword>
<evidence type="ECO:0000256" key="1">
    <source>
        <dbReference type="ARBA" id="ARBA00001933"/>
    </source>
</evidence>
<dbReference type="InterPro" id="IPR050214">
    <property type="entry name" value="Cys_Synth/Cystath_Beta-Synth"/>
</dbReference>
<evidence type="ECO:0000256" key="8">
    <source>
        <dbReference type="ARBA" id="ARBA00023192"/>
    </source>
</evidence>
<reference evidence="14" key="1">
    <citation type="submission" date="2015-02" db="EMBL/GenBank/DDBJ databases">
        <authorList>
            <person name="Chooi Y.-H."/>
        </authorList>
    </citation>
    <scope>NUCLEOTIDE SEQUENCE [LARGE SCALE GENOMIC DNA]</scope>
    <source>
        <strain evidence="14">strain Y</strain>
    </source>
</reference>
<dbReference type="GO" id="GO:0004124">
    <property type="term" value="F:cysteine synthase activity"/>
    <property type="evidence" value="ECO:0007669"/>
    <property type="project" value="UniProtKB-EC"/>
</dbReference>
<evidence type="ECO:0000256" key="11">
    <source>
        <dbReference type="PIRSR" id="PIRSR605856-51"/>
    </source>
</evidence>
<dbReference type="EMBL" id="LN829119">
    <property type="protein sequence ID" value="CPR17325.1"/>
    <property type="molecule type" value="Genomic_DNA"/>
</dbReference>
<dbReference type="NCBIfam" id="TIGR01139">
    <property type="entry name" value="cysK"/>
    <property type="match status" value="1"/>
</dbReference>
<evidence type="ECO:0000256" key="6">
    <source>
        <dbReference type="ARBA" id="ARBA00022679"/>
    </source>
</evidence>
<dbReference type="InterPro" id="IPR001926">
    <property type="entry name" value="TrpB-like_PALP"/>
</dbReference>
<keyword evidence="13" id="KW-0378">Hydrolase</keyword>
<feature type="domain" description="Tryptophan synthase beta chain-like PALP" evidence="12">
    <location>
        <begin position="25"/>
        <end position="312"/>
    </location>
</feature>
<dbReference type="FunFam" id="3.40.50.1100:FF:000067">
    <property type="entry name" value="Cysteine synthase"/>
    <property type="match status" value="1"/>
</dbReference>
<evidence type="ECO:0000256" key="7">
    <source>
        <dbReference type="ARBA" id="ARBA00022898"/>
    </source>
</evidence>
<evidence type="ECO:0000256" key="2">
    <source>
        <dbReference type="ARBA" id="ARBA00004962"/>
    </source>
</evidence>
<dbReference type="SUPFAM" id="SSF53686">
    <property type="entry name" value="Tryptophan synthase beta subunit-like PLP-dependent enzymes"/>
    <property type="match status" value="1"/>
</dbReference>
<dbReference type="Gene3D" id="3.40.50.1100">
    <property type="match status" value="2"/>
</dbReference>
<evidence type="ECO:0000256" key="5">
    <source>
        <dbReference type="ARBA" id="ARBA00022605"/>
    </source>
</evidence>
<dbReference type="InterPro" id="IPR005859">
    <property type="entry name" value="CysK"/>
</dbReference>
<dbReference type="EC" id="2.5.1.47" evidence="4"/>
<feature type="binding site" evidence="10">
    <location>
        <begin position="199"/>
        <end position="203"/>
    </location>
    <ligand>
        <name>pyridoxal 5'-phosphate</name>
        <dbReference type="ChEBI" id="CHEBI:597326"/>
    </ligand>
</feature>
<evidence type="ECO:0000259" key="12">
    <source>
        <dbReference type="Pfam" id="PF00291"/>
    </source>
</evidence>
<protein>
    <recommendedName>
        <fullName evidence="4">cysteine synthase</fullName>
        <ecNumber evidence="4">2.5.1.47</ecNumber>
    </recommendedName>
</protein>
<dbReference type="CDD" id="cd01561">
    <property type="entry name" value="CBS_like"/>
    <property type="match status" value="1"/>
</dbReference>
<proteinExistence type="inferred from homology"/>
<name>A0A0D6JDG3_9HYPH</name>
<evidence type="ECO:0000256" key="4">
    <source>
        <dbReference type="ARBA" id="ARBA00012681"/>
    </source>
</evidence>
<evidence type="ECO:0000313" key="14">
    <source>
        <dbReference type="Proteomes" id="UP000033187"/>
    </source>
</evidence>
<keyword evidence="7 10" id="KW-0663">Pyridoxal phosphate</keyword>
<comment type="pathway">
    <text evidence="2">Amino-acid biosynthesis; L-cysteine biosynthesis; L-cysteine from L-serine: step 2/2.</text>
</comment>
<dbReference type="InterPro" id="IPR005856">
    <property type="entry name" value="Cys_synth"/>
</dbReference>
<dbReference type="Proteomes" id="UP000033187">
    <property type="component" value="Chromosome 1"/>
</dbReference>
<dbReference type="PANTHER" id="PTHR10314">
    <property type="entry name" value="CYSTATHIONINE BETA-SYNTHASE"/>
    <property type="match status" value="1"/>
</dbReference>
<feature type="binding site" evidence="10">
    <location>
        <position position="95"/>
    </location>
    <ligand>
        <name>pyridoxal 5'-phosphate</name>
        <dbReference type="ChEBI" id="CHEBI:597326"/>
    </ligand>
</feature>
<sequence>MTDSPDTIAATASQSWGRGRVYGNISETIGHTPLVRLGKVIAAARSVADVLMKLEFFNPLSSVKDRIGLAMIDALEADGRITPGRSVLIEPTSGNTGIALAFIAAARGYRIILIMPESMSLERRKILAHLGAELVLTPASGGMAAAIEKANELASAIPGAVIPAQFDNPANPAIHAKTTAEEIWSDTGGNVDALVIGVGTGGTLTGCGRVLKARKPDLKVIAVEPSASPILSKGEKGPHKIQGIGAGFIPSILDRSLIDEVITVPDDMAFEAARMLARIEGIPGGISTGANLAAALTVAGRSSMSGKTIVTFAPSSAERYLSSDLFAQTAEGAATSG</sequence>
<evidence type="ECO:0000256" key="9">
    <source>
        <dbReference type="ARBA" id="ARBA00047931"/>
    </source>
</evidence>
<dbReference type="GO" id="GO:0016787">
    <property type="term" value="F:hydrolase activity"/>
    <property type="evidence" value="ECO:0007669"/>
    <property type="project" value="UniProtKB-KW"/>
</dbReference>
<comment type="similarity">
    <text evidence="3">Belongs to the cysteine synthase/cystathionine beta-synthase family.</text>
</comment>
<evidence type="ECO:0000256" key="10">
    <source>
        <dbReference type="PIRSR" id="PIRSR605856-50"/>
    </source>
</evidence>
<dbReference type="AlphaFoldDB" id="A0A0D6JDG3"/>
<dbReference type="InterPro" id="IPR036052">
    <property type="entry name" value="TrpB-like_PALP_sf"/>
</dbReference>
<feature type="modified residue" description="N6-(pyridoxal phosphate)lysine" evidence="11">
    <location>
        <position position="64"/>
    </location>
</feature>